<feature type="domain" description="Agenet" evidence="1">
    <location>
        <begin position="84"/>
        <end position="140"/>
    </location>
</feature>
<protein>
    <recommendedName>
        <fullName evidence="1">Agenet domain-containing protein</fullName>
    </recommendedName>
</protein>
<evidence type="ECO:0000313" key="2">
    <source>
        <dbReference type="EMBL" id="KAJ4843926.1"/>
    </source>
</evidence>
<feature type="domain" description="Agenet" evidence="1">
    <location>
        <begin position="248"/>
        <end position="304"/>
    </location>
</feature>
<dbReference type="Pfam" id="PF05641">
    <property type="entry name" value="Agenet"/>
    <property type="match status" value="3"/>
</dbReference>
<feature type="domain" description="Agenet" evidence="1">
    <location>
        <begin position="177"/>
        <end position="245"/>
    </location>
</feature>
<accession>A0A9Q0G6A1</accession>
<dbReference type="SMART" id="SM00743">
    <property type="entry name" value="Agenet"/>
    <property type="match status" value="5"/>
</dbReference>
<dbReference type="PANTHER" id="PTHR31917:SF147">
    <property type="entry name" value="AGENET DOMAIN-CONTAINING PROTEIN"/>
    <property type="match status" value="1"/>
</dbReference>
<dbReference type="AlphaFoldDB" id="A0A9Q0G6A1"/>
<dbReference type="CDD" id="cd20405">
    <property type="entry name" value="Tudor_Agenet_AtDUF_rpt1_3"/>
    <property type="match status" value="2"/>
</dbReference>
<evidence type="ECO:0000259" key="1">
    <source>
        <dbReference type="SMART" id="SM00743"/>
    </source>
</evidence>
<organism evidence="2 3">
    <name type="scientific">Turnera subulata</name>
    <dbReference type="NCBI Taxonomy" id="218843"/>
    <lineage>
        <taxon>Eukaryota</taxon>
        <taxon>Viridiplantae</taxon>
        <taxon>Streptophyta</taxon>
        <taxon>Embryophyta</taxon>
        <taxon>Tracheophyta</taxon>
        <taxon>Spermatophyta</taxon>
        <taxon>Magnoliopsida</taxon>
        <taxon>eudicotyledons</taxon>
        <taxon>Gunneridae</taxon>
        <taxon>Pentapetalae</taxon>
        <taxon>rosids</taxon>
        <taxon>fabids</taxon>
        <taxon>Malpighiales</taxon>
        <taxon>Passifloraceae</taxon>
        <taxon>Turnera</taxon>
    </lineage>
</organism>
<dbReference type="Proteomes" id="UP001141552">
    <property type="component" value="Unassembled WGS sequence"/>
</dbReference>
<dbReference type="OrthoDB" id="2020707at2759"/>
<evidence type="ECO:0000313" key="3">
    <source>
        <dbReference type="Proteomes" id="UP001141552"/>
    </source>
</evidence>
<dbReference type="InterPro" id="IPR008395">
    <property type="entry name" value="Agenet-like_dom"/>
</dbReference>
<reference evidence="2" key="2">
    <citation type="journal article" date="2023" name="Plants (Basel)">
        <title>Annotation of the Turnera subulata (Passifloraceae) Draft Genome Reveals the S-Locus Evolved after the Divergence of Turneroideae from Passifloroideae in a Stepwise Manner.</title>
        <authorList>
            <person name="Henning P.M."/>
            <person name="Roalson E.H."/>
            <person name="Mir W."/>
            <person name="McCubbin A.G."/>
            <person name="Shore J.S."/>
        </authorList>
    </citation>
    <scope>NUCLEOTIDE SEQUENCE</scope>
    <source>
        <strain evidence="2">F60SS</strain>
    </source>
</reference>
<proteinExistence type="predicted"/>
<name>A0A9Q0G6A1_9ROSI</name>
<feature type="domain" description="Agenet" evidence="1">
    <location>
        <begin position="324"/>
        <end position="391"/>
    </location>
</feature>
<dbReference type="InterPro" id="IPR014002">
    <property type="entry name" value="Agenet_dom_plant"/>
</dbReference>
<keyword evidence="3" id="KW-1185">Reference proteome</keyword>
<comment type="caution">
    <text evidence="2">The sequence shown here is derived from an EMBL/GenBank/DDBJ whole genome shotgun (WGS) entry which is preliminary data.</text>
</comment>
<sequence length="458" mass="52780">MPPSSRPHFAKGDRVEVIRRETGPVPPAATYYPAVVLDPPGARKPQVLVELLTLMVHEPDGPRRVRELVDLGNLRPDPPRELNEWFRVEDCVDVYSEHGWQRGTVVDILENSRYIVGVRGRREKIVSEQCNLRLHREWDDASWEWDPPLQKNSVSEEGSSGRIRVKVKILRPKKPGPMFEQGKVVEVTSDVEGFRGAWFTAIVVGPAGTDSLLVQYMDLVTDDGSAPLREIAKIQHVRPNPPWVDLDTPFKLLDKVDAWFNEAWWEGVVSKVLDGFKYVVYFSYSCESMVIAHSQLRPHQDWVDGKWIKGQSMELNIDGRHVTEKFIKETKVEVKSNKNGFLGAWFPATVVHVVGNDKYVVQYHTLLADDGSFLKEEASSTDIRPSCPYIPRYSPFETFEIVDAWHNDGWWVGRIIQVQKEMKYTIQLLSAEKLEFEHRELRPHQEWMEGNWITVYKV</sequence>
<feature type="domain" description="Agenet" evidence="1">
    <location>
        <begin position="394"/>
        <end position="449"/>
    </location>
</feature>
<gene>
    <name evidence="2" type="ORF">Tsubulata_049422</name>
</gene>
<dbReference type="EMBL" id="JAKUCV010002106">
    <property type="protein sequence ID" value="KAJ4843926.1"/>
    <property type="molecule type" value="Genomic_DNA"/>
</dbReference>
<dbReference type="PANTHER" id="PTHR31917">
    <property type="entry name" value="AGENET DOMAIN-CONTAINING PROTEIN-RELATED"/>
    <property type="match status" value="1"/>
</dbReference>
<reference evidence="2" key="1">
    <citation type="submission" date="2022-02" db="EMBL/GenBank/DDBJ databases">
        <authorList>
            <person name="Henning P.M."/>
            <person name="McCubbin A.G."/>
            <person name="Shore J.S."/>
        </authorList>
    </citation>
    <scope>NUCLEOTIDE SEQUENCE</scope>
    <source>
        <strain evidence="2">F60SS</strain>
        <tissue evidence="2">Leaves</tissue>
    </source>
</reference>
<dbReference type="CDD" id="cd20406">
    <property type="entry name" value="Tudor_Agenet_AtDUF_rpt2_4"/>
    <property type="match status" value="3"/>
</dbReference>